<keyword evidence="2" id="KW-1185">Reference proteome</keyword>
<proteinExistence type="predicted"/>
<organism evidence="1 2">
    <name type="scientific">Cymbomonas tetramitiformis</name>
    <dbReference type="NCBI Taxonomy" id="36881"/>
    <lineage>
        <taxon>Eukaryota</taxon>
        <taxon>Viridiplantae</taxon>
        <taxon>Chlorophyta</taxon>
        <taxon>Pyramimonadophyceae</taxon>
        <taxon>Pyramimonadales</taxon>
        <taxon>Pyramimonadaceae</taxon>
        <taxon>Cymbomonas</taxon>
    </lineage>
</organism>
<gene>
    <name evidence="1" type="ORF">CYMTET_6670</name>
</gene>
<dbReference type="EMBL" id="LGRX02001658">
    <property type="protein sequence ID" value="KAK3285736.1"/>
    <property type="molecule type" value="Genomic_DNA"/>
</dbReference>
<evidence type="ECO:0000313" key="2">
    <source>
        <dbReference type="Proteomes" id="UP001190700"/>
    </source>
</evidence>
<dbReference type="AlphaFoldDB" id="A0AAE0LHN5"/>
<reference evidence="1 2" key="1">
    <citation type="journal article" date="2015" name="Genome Biol. Evol.">
        <title>Comparative Genomics of a Bacterivorous Green Alga Reveals Evolutionary Causalities and Consequences of Phago-Mixotrophic Mode of Nutrition.</title>
        <authorList>
            <person name="Burns J.A."/>
            <person name="Paasch A."/>
            <person name="Narechania A."/>
            <person name="Kim E."/>
        </authorList>
    </citation>
    <scope>NUCLEOTIDE SEQUENCE [LARGE SCALE GENOMIC DNA]</scope>
    <source>
        <strain evidence="1 2">PLY_AMNH</strain>
    </source>
</reference>
<sequence>MGCVLYHNEYSGRISEANKLLTSILELVYNPASPATDWLESSAETHPHDGKRVLLETARMLLDSGSPFQRTQELLSVRFLPNVDPHVNITNFNAAQASARRRSTLDVEEVKGLFIDALCEQDVFTTF</sequence>
<protein>
    <submittedName>
        <fullName evidence="1">Uncharacterized protein</fullName>
    </submittedName>
</protein>
<dbReference type="Proteomes" id="UP001190700">
    <property type="component" value="Unassembled WGS sequence"/>
</dbReference>
<comment type="caution">
    <text evidence="1">The sequence shown here is derived from an EMBL/GenBank/DDBJ whole genome shotgun (WGS) entry which is preliminary data.</text>
</comment>
<name>A0AAE0LHN5_9CHLO</name>
<accession>A0AAE0LHN5</accession>
<evidence type="ECO:0000313" key="1">
    <source>
        <dbReference type="EMBL" id="KAK3285736.1"/>
    </source>
</evidence>